<dbReference type="Pfam" id="PF12688">
    <property type="entry name" value="TPR_5"/>
    <property type="match status" value="1"/>
</dbReference>
<evidence type="ECO:0000259" key="1">
    <source>
        <dbReference type="Pfam" id="PF12688"/>
    </source>
</evidence>
<keyword evidence="3" id="KW-1185">Reference proteome</keyword>
<comment type="caution">
    <text evidence="2">The sequence shown here is derived from an EMBL/GenBank/DDBJ whole genome shotgun (WGS) entry which is preliminary data.</text>
</comment>
<accession>A0A852SLM0</accession>
<dbReference type="Gene3D" id="1.25.40.10">
    <property type="entry name" value="Tetratricopeptide repeat domain"/>
    <property type="match status" value="1"/>
</dbReference>
<dbReference type="InterPro" id="IPR041656">
    <property type="entry name" value="TPR_5"/>
</dbReference>
<feature type="domain" description="Tetratrico peptide repeat group 5" evidence="1">
    <location>
        <begin position="46"/>
        <end position="180"/>
    </location>
</feature>
<evidence type="ECO:0000313" key="3">
    <source>
        <dbReference type="Proteomes" id="UP000549913"/>
    </source>
</evidence>
<reference evidence="2 3" key="1">
    <citation type="submission" date="2020-07" db="EMBL/GenBank/DDBJ databases">
        <title>Sequencing the genomes of 1000 actinobacteria strains.</title>
        <authorList>
            <person name="Klenk H.-P."/>
        </authorList>
    </citation>
    <scope>NUCLEOTIDE SEQUENCE [LARGE SCALE GENOMIC DNA]</scope>
    <source>
        <strain evidence="2 3">DSM 26474</strain>
    </source>
</reference>
<name>A0A852SLM0_9MICO</name>
<dbReference type="Proteomes" id="UP000549913">
    <property type="component" value="Unassembled WGS sequence"/>
</dbReference>
<dbReference type="RefSeq" id="WP_179547186.1">
    <property type="nucleotide sequence ID" value="NZ_BSEW01000001.1"/>
</dbReference>
<protein>
    <submittedName>
        <fullName evidence="2">Tetratricopeptide (TPR) repeat protein</fullName>
    </submittedName>
</protein>
<dbReference type="AlphaFoldDB" id="A0A852SLM0"/>
<dbReference type="InterPro" id="IPR011990">
    <property type="entry name" value="TPR-like_helical_dom_sf"/>
</dbReference>
<proteinExistence type="predicted"/>
<organism evidence="2 3">
    <name type="scientific">Herbiconiux flava</name>
    <dbReference type="NCBI Taxonomy" id="881268"/>
    <lineage>
        <taxon>Bacteria</taxon>
        <taxon>Bacillati</taxon>
        <taxon>Actinomycetota</taxon>
        <taxon>Actinomycetes</taxon>
        <taxon>Micrococcales</taxon>
        <taxon>Microbacteriaceae</taxon>
        <taxon>Herbiconiux</taxon>
    </lineage>
</organism>
<dbReference type="EMBL" id="JACCBM010000001">
    <property type="protein sequence ID" value="NYD69941.1"/>
    <property type="molecule type" value="Genomic_DNA"/>
</dbReference>
<dbReference type="SUPFAM" id="SSF48452">
    <property type="entry name" value="TPR-like"/>
    <property type="match status" value="1"/>
</dbReference>
<sequence length="185" mass="20030">MSTTDARWQSRVDDLWARFDDYDPEAFVAELERVTAEAADDVPRAVVEFERAGGFDSVGRTEEAVPLYRAALEAGSDGREPGLDAWRRRQATVQLASSLRALGQAEEAVALLEAEAAHPIIGDDENAREAEKLQDAVLAFLALALADAGREREAVGVALGALAPHVPRYRRSLTNYAAALRGPTD</sequence>
<gene>
    <name evidence="2" type="ORF">BJ984_001099</name>
</gene>
<evidence type="ECO:0000313" key="2">
    <source>
        <dbReference type="EMBL" id="NYD69941.1"/>
    </source>
</evidence>